<dbReference type="Pfam" id="PF02770">
    <property type="entry name" value="Acyl-CoA_dh_M"/>
    <property type="match status" value="1"/>
</dbReference>
<dbReference type="PANTHER" id="PTHR43292">
    <property type="entry name" value="ACYL-COA DEHYDROGENASE"/>
    <property type="match status" value="1"/>
</dbReference>
<keyword evidence="4" id="KW-0274">FAD</keyword>
<dbReference type="Gene3D" id="1.10.540.10">
    <property type="entry name" value="Acyl-CoA dehydrogenase/oxidase, N-terminal domain"/>
    <property type="match status" value="2"/>
</dbReference>
<dbReference type="InterPro" id="IPR036250">
    <property type="entry name" value="AcylCo_DH-like_C"/>
</dbReference>
<feature type="domain" description="Acyl-CoA dehydrogenase/oxidase C-terminal" evidence="6">
    <location>
        <begin position="207"/>
        <end position="332"/>
    </location>
</feature>
<dbReference type="InterPro" id="IPR006091">
    <property type="entry name" value="Acyl-CoA_Oxase/DH_mid-dom"/>
</dbReference>
<keyword evidence="5" id="KW-0560">Oxidoreductase</keyword>
<dbReference type="EMBL" id="FNVO01000022">
    <property type="protein sequence ID" value="SEG88677.1"/>
    <property type="molecule type" value="Genomic_DNA"/>
</dbReference>
<evidence type="ECO:0000259" key="8">
    <source>
        <dbReference type="Pfam" id="PF02771"/>
    </source>
</evidence>
<dbReference type="OrthoDB" id="3778631at2"/>
<dbReference type="FunFam" id="2.40.110.10:FF:000011">
    <property type="entry name" value="Acyl-CoA dehydrogenase FadE34"/>
    <property type="match status" value="1"/>
</dbReference>
<name>A0A1H6DTK4_9ACTN</name>
<dbReference type="InterPro" id="IPR046373">
    <property type="entry name" value="Acyl-CoA_Oxase/DH_mid-dom_sf"/>
</dbReference>
<evidence type="ECO:0000256" key="3">
    <source>
        <dbReference type="ARBA" id="ARBA00022630"/>
    </source>
</evidence>
<dbReference type="RefSeq" id="WP_103943518.1">
    <property type="nucleotide sequence ID" value="NZ_FNVO01000022.1"/>
</dbReference>
<feature type="domain" description="Acyl-CoA dehydrogenase/oxidase N-terminal" evidence="8">
    <location>
        <begin position="6"/>
        <end position="116"/>
    </location>
</feature>
<evidence type="ECO:0000256" key="2">
    <source>
        <dbReference type="ARBA" id="ARBA00009347"/>
    </source>
</evidence>
<dbReference type="GO" id="GO:0005886">
    <property type="term" value="C:plasma membrane"/>
    <property type="evidence" value="ECO:0007669"/>
    <property type="project" value="TreeGrafter"/>
</dbReference>
<comment type="similarity">
    <text evidence="2">Belongs to the acyl-CoA dehydrogenase family.</text>
</comment>
<dbReference type="SUPFAM" id="SSF47203">
    <property type="entry name" value="Acyl-CoA dehydrogenase C-terminal domain-like"/>
    <property type="match status" value="2"/>
</dbReference>
<accession>A0A1H6DTK4</accession>
<dbReference type="GO" id="GO:0050660">
    <property type="term" value="F:flavin adenine dinucleotide binding"/>
    <property type="evidence" value="ECO:0007669"/>
    <property type="project" value="InterPro"/>
</dbReference>
<dbReference type="Pfam" id="PF00441">
    <property type="entry name" value="Acyl-CoA_dh_1"/>
    <property type="match status" value="2"/>
</dbReference>
<feature type="domain" description="Acyl-CoA dehydrogenase/oxidase C-terminal" evidence="6">
    <location>
        <begin position="565"/>
        <end position="707"/>
    </location>
</feature>
<reference evidence="10" key="1">
    <citation type="submission" date="2016-10" db="EMBL/GenBank/DDBJ databases">
        <authorList>
            <person name="Varghese N."/>
            <person name="Submissions S."/>
        </authorList>
    </citation>
    <scope>NUCLEOTIDE SEQUENCE [LARGE SCALE GENOMIC DNA]</scope>
    <source>
        <strain evidence="10">DSM 43163</strain>
    </source>
</reference>
<dbReference type="InterPro" id="IPR009100">
    <property type="entry name" value="AcylCoA_DH/oxidase_NM_dom_sf"/>
</dbReference>
<evidence type="ECO:0000256" key="1">
    <source>
        <dbReference type="ARBA" id="ARBA00001974"/>
    </source>
</evidence>
<dbReference type="GO" id="GO:0016627">
    <property type="term" value="F:oxidoreductase activity, acting on the CH-CH group of donors"/>
    <property type="evidence" value="ECO:0007669"/>
    <property type="project" value="InterPro"/>
</dbReference>
<feature type="domain" description="Acyl-CoA oxidase/dehydrogenase middle" evidence="7">
    <location>
        <begin position="459"/>
        <end position="552"/>
    </location>
</feature>
<evidence type="ECO:0000259" key="7">
    <source>
        <dbReference type="Pfam" id="PF02770"/>
    </source>
</evidence>
<evidence type="ECO:0000313" key="10">
    <source>
        <dbReference type="Proteomes" id="UP000236723"/>
    </source>
</evidence>
<dbReference type="Gene3D" id="1.20.140.10">
    <property type="entry name" value="Butyryl-CoA Dehydrogenase, subunit A, domain 3"/>
    <property type="match status" value="2"/>
</dbReference>
<dbReference type="Proteomes" id="UP000236723">
    <property type="component" value="Unassembled WGS sequence"/>
</dbReference>
<dbReference type="Gene3D" id="2.40.110.10">
    <property type="entry name" value="Butyryl-CoA Dehydrogenase, subunit A, domain 2"/>
    <property type="match status" value="1"/>
</dbReference>
<protein>
    <submittedName>
        <fullName evidence="9">Acyl-CoA dehydrogenase</fullName>
    </submittedName>
</protein>
<evidence type="ECO:0000259" key="6">
    <source>
        <dbReference type="Pfam" id="PF00441"/>
    </source>
</evidence>
<feature type="domain" description="Acyl-CoA dehydrogenase/oxidase N-terminal" evidence="8">
    <location>
        <begin position="359"/>
        <end position="454"/>
    </location>
</feature>
<keyword evidence="10" id="KW-1185">Reference proteome</keyword>
<dbReference type="InterPro" id="IPR009075">
    <property type="entry name" value="AcylCo_DH/oxidase_C"/>
</dbReference>
<dbReference type="PANTHER" id="PTHR43292:SF4">
    <property type="entry name" value="ACYL-COA DEHYDROGENASE FADE34"/>
    <property type="match status" value="1"/>
</dbReference>
<organism evidence="9 10">
    <name type="scientific">Thermomonospora echinospora</name>
    <dbReference type="NCBI Taxonomy" id="1992"/>
    <lineage>
        <taxon>Bacteria</taxon>
        <taxon>Bacillati</taxon>
        <taxon>Actinomycetota</taxon>
        <taxon>Actinomycetes</taxon>
        <taxon>Streptosporangiales</taxon>
        <taxon>Thermomonosporaceae</taxon>
        <taxon>Thermomonospora</taxon>
    </lineage>
</organism>
<comment type="cofactor">
    <cofactor evidence="1">
        <name>FAD</name>
        <dbReference type="ChEBI" id="CHEBI:57692"/>
    </cofactor>
</comment>
<dbReference type="InterPro" id="IPR013786">
    <property type="entry name" value="AcylCoA_DH/ox_N"/>
</dbReference>
<sequence>MALAITDEHRALAEVARAFLAEHDVRAAARRLLEEDGAVLPPFWKRLCELGWPGLHLPEEYGGQGFGIPELAVVVEEMGRVVAPGPFLPTVLASGVLAATGSEEVLRRYLPTLADGSRLAAVALEGSLTWSSDGRVSGQAGPVAGATPTCVLVLPVGDDLVVVDSASPGVRTTPLESLDLTRRTVAVHLEDVVVDAVRVLPGARATAVALARVLAAAEAAGIAHACTEMAVEYAKVRVQFGRTIGSFQAVKHHCADMLVAAELATAAAWDAARAFGSAESAQACAVAVPTALDAAVRNAQVNIQVHGGIGFTWEHDAHLYLRRAVASAALFGPVPAAEDEIVRLTRAGAVRRHAIDLPPEAEAFRADARAFAERYAGLPADERRTALVDSGYLVPHWPRPWGRAAGAVEQLVIEEELAGIEQPSLGIGGWVTLTLAQHGTPEQIERWIRPSLLGELRWCQLFSEPGAGSDAAAVQTRAVRVEGGWRITGQKVWTSGAQVCNRGLATVRTDSHAPKHKGITALVVDMEAEGVTVRPLREITGESLFNEVFFDEVFVPDADVVGEVNQGWTVARATLGNERVSIGGGSQRGLAAAALLSLLDRHGAGGGGEERAVARLIAEEQAMRLLNLRQAARAVAGGPPGPEGNITKLLSAEHAQHVTKLAVRIAGPAAVSGGEPEVTFEYLFDRCLTIAGGTSEIGRNVIAERLLGLPRDPLTS</sequence>
<dbReference type="AlphaFoldDB" id="A0A1H6DTK4"/>
<keyword evidence="3" id="KW-0285">Flavoprotein</keyword>
<dbReference type="InterPro" id="IPR052161">
    <property type="entry name" value="Mycobact_Acyl-CoA_DH"/>
</dbReference>
<dbReference type="Pfam" id="PF02771">
    <property type="entry name" value="Acyl-CoA_dh_N"/>
    <property type="match status" value="2"/>
</dbReference>
<gene>
    <name evidence="9" type="ORF">SAMN04489712_12257</name>
</gene>
<dbReference type="InterPro" id="IPR037069">
    <property type="entry name" value="AcylCoA_DH/ox_N_sf"/>
</dbReference>
<proteinExistence type="inferred from homology"/>
<dbReference type="SUPFAM" id="SSF56645">
    <property type="entry name" value="Acyl-CoA dehydrogenase NM domain-like"/>
    <property type="match status" value="2"/>
</dbReference>
<evidence type="ECO:0000256" key="4">
    <source>
        <dbReference type="ARBA" id="ARBA00022827"/>
    </source>
</evidence>
<evidence type="ECO:0000313" key="9">
    <source>
        <dbReference type="EMBL" id="SEG88677.1"/>
    </source>
</evidence>
<evidence type="ECO:0000256" key="5">
    <source>
        <dbReference type="ARBA" id="ARBA00023002"/>
    </source>
</evidence>